<accession>A0A2G0CGB1</accession>
<organism evidence="2 3">
    <name type="scientific">Neolewinella marina</name>
    <dbReference type="NCBI Taxonomy" id="438751"/>
    <lineage>
        <taxon>Bacteria</taxon>
        <taxon>Pseudomonadati</taxon>
        <taxon>Bacteroidota</taxon>
        <taxon>Saprospiria</taxon>
        <taxon>Saprospirales</taxon>
        <taxon>Lewinellaceae</taxon>
        <taxon>Neolewinella</taxon>
    </lineage>
</organism>
<gene>
    <name evidence="2" type="ORF">CGL56_06000</name>
</gene>
<reference evidence="2 3" key="1">
    <citation type="submission" date="2017-10" db="EMBL/GenBank/DDBJ databases">
        <title>The draft genome sequence of Lewinella marina KCTC 32374.</title>
        <authorList>
            <person name="Wang K."/>
        </authorList>
    </citation>
    <scope>NUCLEOTIDE SEQUENCE [LARGE SCALE GENOMIC DNA]</scope>
    <source>
        <strain evidence="2 3">MKG-38</strain>
    </source>
</reference>
<sequence>MKHIFSLFLVGLVAVMNGQALCTINSTNLNQSFRTICSQGSNPALVNGIFTGTLVVDNVSYTIAAADLSAVTFSVDVIIRTEFKSHLTFAQPPTVARGTTVTAEFGKHVHSSISAYGVLYQPNQTGRNYSDFANRMSGSATVAPPAGGGEAILPITLVDWKARSARNSVELEWTTEREVNNHSFLVEHSTDGRNFIPITQISGFAQSTATLTYRYRHASPSPGTNYYRLTQYDLDGTAAVYAVITSEYPDDQAAPTAGGVYPNPALAGQALRFAAPSAPTTANLYHLDGRLIASAPVAATGFDGQFYLPSGLQAGVYVLRIGNRSQRLLVR</sequence>
<name>A0A2G0CGB1_9BACT</name>
<feature type="signal peptide" evidence="1">
    <location>
        <begin position="1"/>
        <end position="22"/>
    </location>
</feature>
<keyword evidence="1" id="KW-0732">Signal</keyword>
<evidence type="ECO:0000313" key="3">
    <source>
        <dbReference type="Proteomes" id="UP000226437"/>
    </source>
</evidence>
<dbReference type="OrthoDB" id="1490051at2"/>
<keyword evidence="3" id="KW-1185">Reference proteome</keyword>
<dbReference type="Proteomes" id="UP000226437">
    <property type="component" value="Unassembled WGS sequence"/>
</dbReference>
<evidence type="ECO:0000313" key="2">
    <source>
        <dbReference type="EMBL" id="PHK99012.1"/>
    </source>
</evidence>
<dbReference type="InterPro" id="IPR026444">
    <property type="entry name" value="Secre_tail"/>
</dbReference>
<dbReference type="NCBIfam" id="TIGR04183">
    <property type="entry name" value="Por_Secre_tail"/>
    <property type="match status" value="1"/>
</dbReference>
<dbReference type="RefSeq" id="WP_099105629.1">
    <property type="nucleotide sequence ID" value="NZ_JAATJF010000002.1"/>
</dbReference>
<feature type="chain" id="PRO_5013901266" description="Secretion system C-terminal sorting domain-containing protein" evidence="1">
    <location>
        <begin position="23"/>
        <end position="331"/>
    </location>
</feature>
<evidence type="ECO:0008006" key="4">
    <source>
        <dbReference type="Google" id="ProtNLM"/>
    </source>
</evidence>
<dbReference type="AlphaFoldDB" id="A0A2G0CGB1"/>
<dbReference type="EMBL" id="PDLO01000002">
    <property type="protein sequence ID" value="PHK99012.1"/>
    <property type="molecule type" value="Genomic_DNA"/>
</dbReference>
<comment type="caution">
    <text evidence="2">The sequence shown here is derived from an EMBL/GenBank/DDBJ whole genome shotgun (WGS) entry which is preliminary data.</text>
</comment>
<evidence type="ECO:0000256" key="1">
    <source>
        <dbReference type="SAM" id="SignalP"/>
    </source>
</evidence>
<proteinExistence type="predicted"/>
<protein>
    <recommendedName>
        <fullName evidence="4">Secretion system C-terminal sorting domain-containing protein</fullName>
    </recommendedName>
</protein>